<keyword evidence="3 6" id="KW-0812">Transmembrane</keyword>
<dbReference type="Pfam" id="PF03788">
    <property type="entry name" value="LrgA"/>
    <property type="match status" value="1"/>
</dbReference>
<proteinExistence type="predicted"/>
<dbReference type="STRING" id="626940.BHW43_04110"/>
<comment type="subcellular location">
    <subcellularLocation>
        <location evidence="1">Cell membrane</location>
        <topology evidence="1">Multi-pass membrane protein</topology>
    </subcellularLocation>
</comment>
<protein>
    <recommendedName>
        <fullName evidence="9">CidA/LrgA family protein</fullName>
    </recommendedName>
</protein>
<evidence type="ECO:0008006" key="9">
    <source>
        <dbReference type="Google" id="ProtNLM"/>
    </source>
</evidence>
<reference evidence="7 8" key="1">
    <citation type="journal article" date="2016" name="Nat. Biotechnol.">
        <title>Measurement of bacterial replication rates in microbial communities.</title>
        <authorList>
            <person name="Brown C.T."/>
            <person name="Olm M.R."/>
            <person name="Thomas B.C."/>
            <person name="Banfield J.F."/>
        </authorList>
    </citation>
    <scope>NUCLEOTIDE SEQUENCE [LARGE SCALE GENOMIC DNA]</scope>
    <source>
        <strain evidence="7">46_33</strain>
    </source>
</reference>
<keyword evidence="4 6" id="KW-1133">Transmembrane helix</keyword>
<dbReference type="EMBL" id="MNTG01000025">
    <property type="protein sequence ID" value="OLA38042.1"/>
    <property type="molecule type" value="Genomic_DNA"/>
</dbReference>
<evidence type="ECO:0000256" key="6">
    <source>
        <dbReference type="SAM" id="Phobius"/>
    </source>
</evidence>
<evidence type="ECO:0000256" key="2">
    <source>
        <dbReference type="ARBA" id="ARBA00022475"/>
    </source>
</evidence>
<dbReference type="RefSeq" id="WP_021720291.1">
    <property type="nucleotide sequence ID" value="NZ_CAUEQP010000009.1"/>
</dbReference>
<dbReference type="PANTHER" id="PTHR33931:SF2">
    <property type="entry name" value="HOLIN-LIKE PROTEIN CIDA"/>
    <property type="match status" value="1"/>
</dbReference>
<dbReference type="PANTHER" id="PTHR33931">
    <property type="entry name" value="HOLIN-LIKE PROTEIN CIDA-RELATED"/>
    <property type="match status" value="1"/>
</dbReference>
<dbReference type="AlphaFoldDB" id="A0A1Q6R6P6"/>
<dbReference type="GO" id="GO:0005886">
    <property type="term" value="C:plasma membrane"/>
    <property type="evidence" value="ECO:0007669"/>
    <property type="project" value="UniProtKB-SubCell"/>
</dbReference>
<sequence length="120" mass="12696">MSPTSLLRGIAFLLLLQWVSTLIINALGVPFPPALLGMLILTALLCGNVIPASSIEGICDILISKMGMLFLPAGVSVILYVDVIKAELLPITVTIIVCSIVVLAVTAFFIEAMLKGKESQ</sequence>
<evidence type="ECO:0000256" key="5">
    <source>
        <dbReference type="ARBA" id="ARBA00023136"/>
    </source>
</evidence>
<evidence type="ECO:0000313" key="8">
    <source>
        <dbReference type="Proteomes" id="UP000186777"/>
    </source>
</evidence>
<evidence type="ECO:0000313" key="7">
    <source>
        <dbReference type="EMBL" id="OLA38042.1"/>
    </source>
</evidence>
<evidence type="ECO:0000256" key="3">
    <source>
        <dbReference type="ARBA" id="ARBA00022692"/>
    </source>
</evidence>
<organism evidence="7 8">
    <name type="scientific">Phascolarctobacterium succinatutens</name>
    <dbReference type="NCBI Taxonomy" id="626940"/>
    <lineage>
        <taxon>Bacteria</taxon>
        <taxon>Bacillati</taxon>
        <taxon>Bacillota</taxon>
        <taxon>Negativicutes</taxon>
        <taxon>Acidaminococcales</taxon>
        <taxon>Acidaminococcaceae</taxon>
        <taxon>Phascolarctobacterium</taxon>
    </lineage>
</organism>
<feature type="transmembrane region" description="Helical" evidence="6">
    <location>
        <begin position="62"/>
        <end position="81"/>
    </location>
</feature>
<name>A0A1Q6R6P6_9FIRM</name>
<gene>
    <name evidence="7" type="ORF">BHW43_04110</name>
</gene>
<feature type="transmembrane region" description="Helical" evidence="6">
    <location>
        <begin position="31"/>
        <end position="50"/>
    </location>
</feature>
<dbReference type="InterPro" id="IPR005538">
    <property type="entry name" value="LrgA/CidA"/>
</dbReference>
<comment type="caution">
    <text evidence="7">The sequence shown here is derived from an EMBL/GenBank/DDBJ whole genome shotgun (WGS) entry which is preliminary data.</text>
</comment>
<keyword evidence="2" id="KW-1003">Cell membrane</keyword>
<accession>A0A1Q6R6P6</accession>
<evidence type="ECO:0000256" key="1">
    <source>
        <dbReference type="ARBA" id="ARBA00004651"/>
    </source>
</evidence>
<keyword evidence="5 6" id="KW-0472">Membrane</keyword>
<dbReference type="Proteomes" id="UP000186777">
    <property type="component" value="Unassembled WGS sequence"/>
</dbReference>
<feature type="transmembrane region" description="Helical" evidence="6">
    <location>
        <begin position="93"/>
        <end position="114"/>
    </location>
</feature>
<evidence type="ECO:0000256" key="4">
    <source>
        <dbReference type="ARBA" id="ARBA00022989"/>
    </source>
</evidence>